<keyword evidence="3" id="KW-1185">Reference proteome</keyword>
<organism evidence="2 3">
    <name type="scientific">Piscibacillus salipiscarius</name>
    <dbReference type="NCBI Taxonomy" id="299480"/>
    <lineage>
        <taxon>Bacteria</taxon>
        <taxon>Bacillati</taxon>
        <taxon>Bacillota</taxon>
        <taxon>Bacilli</taxon>
        <taxon>Bacillales</taxon>
        <taxon>Bacillaceae</taxon>
        <taxon>Piscibacillus</taxon>
    </lineage>
</organism>
<comment type="caution">
    <text evidence="2">The sequence shown here is derived from an EMBL/GenBank/DDBJ whole genome shotgun (WGS) entry which is preliminary data.</text>
</comment>
<dbReference type="RefSeq" id="WP_377329713.1">
    <property type="nucleotide sequence ID" value="NZ_JBHUMZ010000045.1"/>
</dbReference>
<sequence>MASQVKTSTQLQLVFNAGVDEEGKAIIRRKSYNQINMDSTPDQLFAVGEALGSLQTFTLLNIVRNESFDLNEV</sequence>
<evidence type="ECO:0000313" key="2">
    <source>
        <dbReference type="EMBL" id="MFD2639727.1"/>
    </source>
</evidence>
<proteinExistence type="predicted"/>
<accession>A0ABW5QCR4</accession>
<reference evidence="3" key="1">
    <citation type="journal article" date="2019" name="Int. J. Syst. Evol. Microbiol.">
        <title>The Global Catalogue of Microorganisms (GCM) 10K type strain sequencing project: providing services to taxonomists for standard genome sequencing and annotation.</title>
        <authorList>
            <consortium name="The Broad Institute Genomics Platform"/>
            <consortium name="The Broad Institute Genome Sequencing Center for Infectious Disease"/>
            <person name="Wu L."/>
            <person name="Ma J."/>
        </authorList>
    </citation>
    <scope>NUCLEOTIDE SEQUENCE [LARGE SCALE GENOMIC DNA]</scope>
    <source>
        <strain evidence="3">TISTR 1571</strain>
    </source>
</reference>
<name>A0ABW5QCR4_9BACI</name>
<dbReference type="Proteomes" id="UP001597452">
    <property type="component" value="Unassembled WGS sequence"/>
</dbReference>
<gene>
    <name evidence="2" type="ORF">ACFSW4_12690</name>
</gene>
<protein>
    <submittedName>
        <fullName evidence="2">DUF1659 domain-containing protein</fullName>
    </submittedName>
</protein>
<evidence type="ECO:0000259" key="1">
    <source>
        <dbReference type="Pfam" id="PF07872"/>
    </source>
</evidence>
<dbReference type="Pfam" id="PF07872">
    <property type="entry name" value="DUF1659"/>
    <property type="match status" value="1"/>
</dbReference>
<feature type="domain" description="DUF1659" evidence="1">
    <location>
        <begin position="3"/>
        <end position="72"/>
    </location>
</feature>
<dbReference type="EMBL" id="JBHUMZ010000045">
    <property type="protein sequence ID" value="MFD2639727.1"/>
    <property type="molecule type" value="Genomic_DNA"/>
</dbReference>
<dbReference type="InterPro" id="IPR012454">
    <property type="entry name" value="DUF1659"/>
</dbReference>
<evidence type="ECO:0000313" key="3">
    <source>
        <dbReference type="Proteomes" id="UP001597452"/>
    </source>
</evidence>